<sequence length="459" mass="50987">MIIEELRVGEVERGEEEKELRSVGANKKESEGVIAWNAKRVFIGAGARALFYPTLLYNVVRNKVQAEFRWWDRVHEFILLGAVPFPSDVPCLKGLGVGGVITLNEPYETLVPTSLYHAYGIDHLVIPTRDYCFAPSLNDICQAVAFIHENVSSGRTTYVHCKAGRGRSTTIVICYLVHHMQMTPNAAYNYVRSIRPRVLLASAQWQAVQEYYYLKVDTSDHNFKLTDLVLRTPRPALLQGIVPFDDGSVVVVTEADLDGYNPSIESGPVGSEIWADLSVVCRVRVAGQAALARISCLWLRCQAHQKIVGEQLNRKNSCSIRADHLGAISVDIHNGNGIHAKGRVTDNEHQDRPVKLSIKVLAKVQANRWFRPGLEIMGSNRRSGVKPAAGFGIWVGRQDQGITGQILELCGMAGIKGFDQNVFGIARLEQKRRIILLYVSMIPVKGQAQITVGFDIPYS</sequence>
<organism evidence="1 2">
    <name type="scientific">Populus alba</name>
    <name type="common">White poplar</name>
    <dbReference type="NCBI Taxonomy" id="43335"/>
    <lineage>
        <taxon>Eukaryota</taxon>
        <taxon>Viridiplantae</taxon>
        <taxon>Streptophyta</taxon>
        <taxon>Embryophyta</taxon>
        <taxon>Tracheophyta</taxon>
        <taxon>Spermatophyta</taxon>
        <taxon>Magnoliopsida</taxon>
        <taxon>eudicotyledons</taxon>
        <taxon>Gunneridae</taxon>
        <taxon>Pentapetalae</taxon>
        <taxon>rosids</taxon>
        <taxon>fabids</taxon>
        <taxon>Malpighiales</taxon>
        <taxon>Salicaceae</taxon>
        <taxon>Saliceae</taxon>
        <taxon>Populus</taxon>
    </lineage>
</organism>
<dbReference type="EMBL" id="RCHU02000003">
    <property type="protein sequence ID" value="KAL3598665.1"/>
    <property type="molecule type" value="Genomic_DNA"/>
</dbReference>
<evidence type="ECO:0000313" key="1">
    <source>
        <dbReference type="EMBL" id="KAL3598665.1"/>
    </source>
</evidence>
<evidence type="ECO:0000313" key="2">
    <source>
        <dbReference type="Proteomes" id="UP000309997"/>
    </source>
</evidence>
<keyword evidence="2" id="KW-1185">Reference proteome</keyword>
<comment type="caution">
    <text evidence="1">The sequence shown here is derived from an EMBL/GenBank/DDBJ whole genome shotgun (WGS) entry which is preliminary data.</text>
</comment>
<protein>
    <submittedName>
        <fullName evidence="1">Uncharacterized protein</fullName>
    </submittedName>
</protein>
<name>A0ACC4CM74_POPAL</name>
<proteinExistence type="predicted"/>
<dbReference type="Proteomes" id="UP000309997">
    <property type="component" value="Unassembled WGS sequence"/>
</dbReference>
<accession>A0ACC4CM74</accession>
<gene>
    <name evidence="1" type="ORF">D5086_006583</name>
</gene>
<reference evidence="1 2" key="1">
    <citation type="journal article" date="2024" name="Plant Biotechnol. J.">
        <title>Genome and CRISPR/Cas9 system of a widespread forest tree (Populus alba) in the world.</title>
        <authorList>
            <person name="Liu Y.J."/>
            <person name="Jiang P.F."/>
            <person name="Han X.M."/>
            <person name="Li X.Y."/>
            <person name="Wang H.M."/>
            <person name="Wang Y.J."/>
            <person name="Wang X.X."/>
            <person name="Zeng Q.Y."/>
        </authorList>
    </citation>
    <scope>NUCLEOTIDE SEQUENCE [LARGE SCALE GENOMIC DNA]</scope>
    <source>
        <strain evidence="2">cv. PAL-ZL1</strain>
    </source>
</reference>